<proteinExistence type="predicted"/>
<feature type="chain" id="PRO_5035807453" evidence="1">
    <location>
        <begin position="29"/>
        <end position="85"/>
    </location>
</feature>
<dbReference type="AlphaFoldDB" id="A0A8T3DYD5"/>
<dbReference type="Proteomes" id="UP000829720">
    <property type="component" value="Unassembled WGS sequence"/>
</dbReference>
<gene>
    <name evidence="2" type="ORF">AGOR_G00041260</name>
</gene>
<name>A0A8T3DYD5_9TELE</name>
<keyword evidence="1" id="KW-0732">Signal</keyword>
<organism evidence="2 3">
    <name type="scientific">Albula goreensis</name>
    <dbReference type="NCBI Taxonomy" id="1534307"/>
    <lineage>
        <taxon>Eukaryota</taxon>
        <taxon>Metazoa</taxon>
        <taxon>Chordata</taxon>
        <taxon>Craniata</taxon>
        <taxon>Vertebrata</taxon>
        <taxon>Euteleostomi</taxon>
        <taxon>Actinopterygii</taxon>
        <taxon>Neopterygii</taxon>
        <taxon>Teleostei</taxon>
        <taxon>Albuliformes</taxon>
        <taxon>Albulidae</taxon>
        <taxon>Albula</taxon>
    </lineage>
</organism>
<comment type="caution">
    <text evidence="2">The sequence shown here is derived from an EMBL/GenBank/DDBJ whole genome shotgun (WGS) entry which is preliminary data.</text>
</comment>
<evidence type="ECO:0000256" key="1">
    <source>
        <dbReference type="SAM" id="SignalP"/>
    </source>
</evidence>
<accession>A0A8T3DYD5</accession>
<evidence type="ECO:0000313" key="2">
    <source>
        <dbReference type="EMBL" id="KAI1902103.1"/>
    </source>
</evidence>
<dbReference type="OrthoDB" id="8925934at2759"/>
<reference evidence="2" key="1">
    <citation type="submission" date="2021-01" db="EMBL/GenBank/DDBJ databases">
        <authorList>
            <person name="Zahm M."/>
            <person name="Roques C."/>
            <person name="Cabau C."/>
            <person name="Klopp C."/>
            <person name="Donnadieu C."/>
            <person name="Jouanno E."/>
            <person name="Lampietro C."/>
            <person name="Louis A."/>
            <person name="Herpin A."/>
            <person name="Echchiki A."/>
            <person name="Berthelot C."/>
            <person name="Parey E."/>
            <person name="Roest-Crollius H."/>
            <person name="Braasch I."/>
            <person name="Postlethwait J."/>
            <person name="Bobe J."/>
            <person name="Montfort J."/>
            <person name="Bouchez O."/>
            <person name="Begum T."/>
            <person name="Mejri S."/>
            <person name="Adams A."/>
            <person name="Chen W.-J."/>
            <person name="Guiguen Y."/>
        </authorList>
    </citation>
    <scope>NUCLEOTIDE SEQUENCE</scope>
    <source>
        <tissue evidence="2">Blood</tissue>
    </source>
</reference>
<keyword evidence="3" id="KW-1185">Reference proteome</keyword>
<feature type="signal peptide" evidence="1">
    <location>
        <begin position="1"/>
        <end position="28"/>
    </location>
</feature>
<protein>
    <submittedName>
        <fullName evidence="2">Uncharacterized protein</fullName>
    </submittedName>
</protein>
<evidence type="ECO:0000313" key="3">
    <source>
        <dbReference type="Proteomes" id="UP000829720"/>
    </source>
</evidence>
<dbReference type="EMBL" id="JAERUA010000003">
    <property type="protein sequence ID" value="KAI1902103.1"/>
    <property type="molecule type" value="Genomic_DNA"/>
</dbReference>
<sequence>MRLSCPPVWSVVGVATLLLSLWETGCSAMSSDVEPLLQLSEAPEGPRFALNRKKRSWVWNQFFVLEEYTGDDPLYVGKVRLFLSG</sequence>